<dbReference type="InterPro" id="IPR050812">
    <property type="entry name" value="Preph/Arog_dehydrog"/>
</dbReference>
<dbReference type="GO" id="GO:0004665">
    <property type="term" value="F:prephenate dehydrogenase (NADP+) activity"/>
    <property type="evidence" value="ECO:0007669"/>
    <property type="project" value="InterPro"/>
</dbReference>
<keyword evidence="5" id="KW-1185">Reference proteome</keyword>
<evidence type="ECO:0000256" key="1">
    <source>
        <dbReference type="ARBA" id="ARBA00007964"/>
    </source>
</evidence>
<dbReference type="GO" id="GO:0070403">
    <property type="term" value="F:NAD+ binding"/>
    <property type="evidence" value="ECO:0007669"/>
    <property type="project" value="InterPro"/>
</dbReference>
<keyword evidence="2" id="KW-0560">Oxidoreductase</keyword>
<dbReference type="Gene3D" id="3.40.50.720">
    <property type="entry name" value="NAD(P)-binding Rossmann-like Domain"/>
    <property type="match status" value="1"/>
</dbReference>
<dbReference type="STRING" id="1206085.SAMN05443575_1485"/>
<proteinExistence type="inferred from homology"/>
<reference evidence="4 5" key="1">
    <citation type="submission" date="2016-11" db="EMBL/GenBank/DDBJ databases">
        <authorList>
            <person name="Jaros S."/>
            <person name="Januszkiewicz K."/>
            <person name="Wedrychowicz H."/>
        </authorList>
    </citation>
    <scope>NUCLEOTIDE SEQUENCE [LARGE SCALE GENOMIC DNA]</scope>
    <source>
        <strain evidence="4 5">DSM 45627</strain>
    </source>
</reference>
<gene>
    <name evidence="4" type="ORF">SAMN05443575_1485</name>
</gene>
<dbReference type="InterPro" id="IPR003099">
    <property type="entry name" value="Prephen_DH"/>
</dbReference>
<dbReference type="InterPro" id="IPR046825">
    <property type="entry name" value="PDH_C"/>
</dbReference>
<dbReference type="InterPro" id="IPR046826">
    <property type="entry name" value="PDH_N"/>
</dbReference>
<dbReference type="Proteomes" id="UP000186132">
    <property type="component" value="Unassembled WGS sequence"/>
</dbReference>
<dbReference type="Pfam" id="PF02153">
    <property type="entry name" value="PDH_N"/>
    <property type="match status" value="1"/>
</dbReference>
<name>A0A1M5HDF8_9ACTN</name>
<dbReference type="InterPro" id="IPR036291">
    <property type="entry name" value="NAD(P)-bd_dom_sf"/>
</dbReference>
<comment type="similarity">
    <text evidence="1">Belongs to the prephenate/arogenate dehydrogenase family.</text>
</comment>
<dbReference type="AlphaFoldDB" id="A0A1M5HDF8"/>
<dbReference type="PANTHER" id="PTHR21363:SF0">
    <property type="entry name" value="PREPHENATE DEHYDROGENASE [NADP(+)]"/>
    <property type="match status" value="1"/>
</dbReference>
<dbReference type="GO" id="GO:0006571">
    <property type="term" value="P:tyrosine biosynthetic process"/>
    <property type="evidence" value="ECO:0007669"/>
    <property type="project" value="InterPro"/>
</dbReference>
<dbReference type="InterPro" id="IPR008927">
    <property type="entry name" value="6-PGluconate_DH-like_C_sf"/>
</dbReference>
<organism evidence="4 5">
    <name type="scientific">Jatrophihabitans endophyticus</name>
    <dbReference type="NCBI Taxonomy" id="1206085"/>
    <lineage>
        <taxon>Bacteria</taxon>
        <taxon>Bacillati</taxon>
        <taxon>Actinomycetota</taxon>
        <taxon>Actinomycetes</taxon>
        <taxon>Jatrophihabitantales</taxon>
        <taxon>Jatrophihabitantaceae</taxon>
        <taxon>Jatrophihabitans</taxon>
    </lineage>
</organism>
<dbReference type="SUPFAM" id="SSF48179">
    <property type="entry name" value="6-phosphogluconate dehydrogenase C-terminal domain-like"/>
    <property type="match status" value="1"/>
</dbReference>
<dbReference type="Gene3D" id="1.10.3660.10">
    <property type="entry name" value="6-phosphogluconate dehydrogenase C-terminal like domain"/>
    <property type="match status" value="1"/>
</dbReference>
<dbReference type="Pfam" id="PF20463">
    <property type="entry name" value="PDH_C"/>
    <property type="match status" value="1"/>
</dbReference>
<dbReference type="PROSITE" id="PS51176">
    <property type="entry name" value="PDH_ADH"/>
    <property type="match status" value="1"/>
</dbReference>
<dbReference type="PANTHER" id="PTHR21363">
    <property type="entry name" value="PREPHENATE DEHYDROGENASE"/>
    <property type="match status" value="1"/>
</dbReference>
<protein>
    <submittedName>
        <fullName evidence="4">Prephenate dehydrogenase</fullName>
    </submittedName>
</protein>
<sequence length="329" mass="33983">MTVPTHPSTEVPPFRRVTVLGLGLIGGSLLRALRQTGLEVIGFDTEPGAGAAASAAGFPVAPDAATAVHGADLVVLAMPLPEVTPALRSVGPHLRPDTVLTDVGTLKQPVLAAVREHAPGVRFVGGHPLAGVEETGWAASDPLLFRDCPWALIFEPDTSLTAWLRLAGLVCDLGARPVPTTAADQDTAVARVIGLPHVLAEALALTGLAGGSLGLSLAAGSYKSGSRVARTRPELVTSWCDGNAALVGALDDAIYHLTSARDALAAGRSVYPLASAGHAARTNWEHRRFEPVEVTTDPTALVGHGRAGGWVTAVLRDDDGVRLLGMRPI</sequence>
<feature type="domain" description="Prephenate/arogenate dehydrogenase" evidence="3">
    <location>
        <begin position="15"/>
        <end position="295"/>
    </location>
</feature>
<evidence type="ECO:0000313" key="5">
    <source>
        <dbReference type="Proteomes" id="UP000186132"/>
    </source>
</evidence>
<evidence type="ECO:0000259" key="3">
    <source>
        <dbReference type="PROSITE" id="PS51176"/>
    </source>
</evidence>
<dbReference type="GO" id="GO:0008977">
    <property type="term" value="F:prephenate dehydrogenase (NAD+) activity"/>
    <property type="evidence" value="ECO:0007669"/>
    <property type="project" value="InterPro"/>
</dbReference>
<dbReference type="RefSeq" id="WP_200800091.1">
    <property type="nucleotide sequence ID" value="NZ_FQVU01000002.1"/>
</dbReference>
<evidence type="ECO:0000313" key="4">
    <source>
        <dbReference type="EMBL" id="SHG13993.1"/>
    </source>
</evidence>
<accession>A0A1M5HDF8</accession>
<dbReference type="EMBL" id="FQVU01000002">
    <property type="protein sequence ID" value="SHG13993.1"/>
    <property type="molecule type" value="Genomic_DNA"/>
</dbReference>
<evidence type="ECO:0000256" key="2">
    <source>
        <dbReference type="ARBA" id="ARBA00023002"/>
    </source>
</evidence>
<dbReference type="SUPFAM" id="SSF51735">
    <property type="entry name" value="NAD(P)-binding Rossmann-fold domains"/>
    <property type="match status" value="1"/>
</dbReference>